<evidence type="ECO:0000313" key="2">
    <source>
        <dbReference type="EMBL" id="KAJ1163778.1"/>
    </source>
</evidence>
<dbReference type="EMBL" id="JANPWB010000008">
    <property type="protein sequence ID" value="KAJ1163778.1"/>
    <property type="molecule type" value="Genomic_DNA"/>
</dbReference>
<evidence type="ECO:0000256" key="1">
    <source>
        <dbReference type="SAM" id="MobiDB-lite"/>
    </source>
</evidence>
<name>A0AAV7SI61_PLEWA</name>
<feature type="region of interest" description="Disordered" evidence="1">
    <location>
        <begin position="1"/>
        <end position="47"/>
    </location>
</feature>
<evidence type="ECO:0000313" key="3">
    <source>
        <dbReference type="Proteomes" id="UP001066276"/>
    </source>
</evidence>
<keyword evidence="3" id="KW-1185">Reference proteome</keyword>
<comment type="caution">
    <text evidence="2">The sequence shown here is derived from an EMBL/GenBank/DDBJ whole genome shotgun (WGS) entry which is preliminary data.</text>
</comment>
<proteinExistence type="predicted"/>
<reference evidence="2" key="1">
    <citation type="journal article" date="2022" name="bioRxiv">
        <title>Sequencing and chromosome-scale assembly of the giantPleurodeles waltlgenome.</title>
        <authorList>
            <person name="Brown T."/>
            <person name="Elewa A."/>
            <person name="Iarovenko S."/>
            <person name="Subramanian E."/>
            <person name="Araus A.J."/>
            <person name="Petzold A."/>
            <person name="Susuki M."/>
            <person name="Suzuki K.-i.T."/>
            <person name="Hayashi T."/>
            <person name="Toyoda A."/>
            <person name="Oliveira C."/>
            <person name="Osipova E."/>
            <person name="Leigh N.D."/>
            <person name="Simon A."/>
            <person name="Yun M.H."/>
        </authorList>
    </citation>
    <scope>NUCLEOTIDE SEQUENCE</scope>
    <source>
        <strain evidence="2">20211129_DDA</strain>
        <tissue evidence="2">Liver</tissue>
    </source>
</reference>
<organism evidence="2 3">
    <name type="scientific">Pleurodeles waltl</name>
    <name type="common">Iberian ribbed newt</name>
    <dbReference type="NCBI Taxonomy" id="8319"/>
    <lineage>
        <taxon>Eukaryota</taxon>
        <taxon>Metazoa</taxon>
        <taxon>Chordata</taxon>
        <taxon>Craniata</taxon>
        <taxon>Vertebrata</taxon>
        <taxon>Euteleostomi</taxon>
        <taxon>Amphibia</taxon>
        <taxon>Batrachia</taxon>
        <taxon>Caudata</taxon>
        <taxon>Salamandroidea</taxon>
        <taxon>Salamandridae</taxon>
        <taxon>Pleurodelinae</taxon>
        <taxon>Pleurodeles</taxon>
    </lineage>
</organism>
<accession>A0AAV7SI61</accession>
<dbReference type="Proteomes" id="UP001066276">
    <property type="component" value="Chromosome 4_2"/>
</dbReference>
<sequence length="76" mass="8243">MLPPVSATAGIPRFERPGGTSSRSLCVRATPPGTAGGVSSELRPRRSPPCPPFFIKIDFLDQQYPISVEEQDSDDR</sequence>
<gene>
    <name evidence="2" type="ORF">NDU88_004231</name>
</gene>
<dbReference type="AlphaFoldDB" id="A0AAV7SI61"/>
<protein>
    <submittedName>
        <fullName evidence="2">Uncharacterized protein</fullName>
    </submittedName>
</protein>